<reference evidence="2 3" key="1">
    <citation type="submission" date="2019-11" db="EMBL/GenBank/DDBJ databases">
        <title>Draft genome sequences of five Paenibacillus species of dairy origin.</title>
        <authorList>
            <person name="Olajide A.M."/>
            <person name="Chen S."/>
            <person name="Lapointe G."/>
        </authorList>
    </citation>
    <scope>NUCLEOTIDE SEQUENCE [LARGE SCALE GENOMIC DNA]</scope>
    <source>
        <strain evidence="2 3">3CT49</strain>
    </source>
</reference>
<dbReference type="InterPro" id="IPR036388">
    <property type="entry name" value="WH-like_DNA-bd_sf"/>
</dbReference>
<gene>
    <name evidence="2" type="ORF">GNQ08_15485</name>
</gene>
<dbReference type="AlphaFoldDB" id="A0A6N8EVV3"/>
<accession>A0A6N8EVV3</accession>
<dbReference type="Pfam" id="PF03551">
    <property type="entry name" value="PadR"/>
    <property type="match status" value="1"/>
</dbReference>
<sequence>MINIKLKGGVTLSLQIFILGLLHKGDYHPYDVKKRILQGTNNAVNVTDGNLYYNFEALLKKEFIQKSQIIQAENRPDKITYSITPKGREAFKEEIYKSFKNAKSIRTLLPVLPFLEYVDAKKLFFYVEDVLERLNKRAKEFEEKGLATEIDPVNPDYKMLIGEVVTESIKLEIQMFNKLLLVLKTRLSSPTL</sequence>
<evidence type="ECO:0000313" key="2">
    <source>
        <dbReference type="EMBL" id="MUG23795.1"/>
    </source>
</evidence>
<dbReference type="InterPro" id="IPR036390">
    <property type="entry name" value="WH_DNA-bd_sf"/>
</dbReference>
<organism evidence="2 3">
    <name type="scientific">Paenibacillus macerans</name>
    <name type="common">Bacillus macerans</name>
    <dbReference type="NCBI Taxonomy" id="44252"/>
    <lineage>
        <taxon>Bacteria</taxon>
        <taxon>Bacillati</taxon>
        <taxon>Bacillota</taxon>
        <taxon>Bacilli</taxon>
        <taxon>Bacillales</taxon>
        <taxon>Paenibacillaceae</taxon>
        <taxon>Paenibacillus</taxon>
    </lineage>
</organism>
<dbReference type="InterPro" id="IPR005149">
    <property type="entry name" value="Tscrpt_reg_PadR_N"/>
</dbReference>
<name>A0A6N8EVV3_PAEMA</name>
<dbReference type="InterPro" id="IPR052509">
    <property type="entry name" value="Metal_resp_DNA-bind_regulator"/>
</dbReference>
<evidence type="ECO:0000313" key="3">
    <source>
        <dbReference type="Proteomes" id="UP000442469"/>
    </source>
</evidence>
<dbReference type="Proteomes" id="UP000442469">
    <property type="component" value="Unassembled WGS sequence"/>
</dbReference>
<dbReference type="EMBL" id="WNZZ01000010">
    <property type="protein sequence ID" value="MUG23795.1"/>
    <property type="molecule type" value="Genomic_DNA"/>
</dbReference>
<dbReference type="Gene3D" id="1.10.10.10">
    <property type="entry name" value="Winged helix-like DNA-binding domain superfamily/Winged helix DNA-binding domain"/>
    <property type="match status" value="1"/>
</dbReference>
<comment type="caution">
    <text evidence="2">The sequence shown here is derived from an EMBL/GenBank/DDBJ whole genome shotgun (WGS) entry which is preliminary data.</text>
</comment>
<protein>
    <submittedName>
        <fullName evidence="2">PadR family transcriptional regulator</fullName>
    </submittedName>
</protein>
<dbReference type="PANTHER" id="PTHR33169">
    <property type="entry name" value="PADR-FAMILY TRANSCRIPTIONAL REGULATOR"/>
    <property type="match status" value="1"/>
</dbReference>
<feature type="domain" description="Transcription regulator PadR N-terminal" evidence="1">
    <location>
        <begin position="18"/>
        <end position="93"/>
    </location>
</feature>
<dbReference type="SUPFAM" id="SSF46785">
    <property type="entry name" value="Winged helix' DNA-binding domain"/>
    <property type="match status" value="1"/>
</dbReference>
<proteinExistence type="predicted"/>
<evidence type="ECO:0000259" key="1">
    <source>
        <dbReference type="Pfam" id="PF03551"/>
    </source>
</evidence>
<dbReference type="PANTHER" id="PTHR33169:SF14">
    <property type="entry name" value="TRANSCRIPTIONAL REGULATOR RV3488"/>
    <property type="match status" value="1"/>
</dbReference>